<organism evidence="10 11">
    <name type="scientific">Ascodesmis nigricans</name>
    <dbReference type="NCBI Taxonomy" id="341454"/>
    <lineage>
        <taxon>Eukaryota</taxon>
        <taxon>Fungi</taxon>
        <taxon>Dikarya</taxon>
        <taxon>Ascomycota</taxon>
        <taxon>Pezizomycotina</taxon>
        <taxon>Pezizomycetes</taxon>
        <taxon>Pezizales</taxon>
        <taxon>Ascodesmidaceae</taxon>
        <taxon>Ascodesmis</taxon>
    </lineage>
</organism>
<evidence type="ECO:0000256" key="5">
    <source>
        <dbReference type="ARBA" id="ARBA00022729"/>
    </source>
</evidence>
<evidence type="ECO:0000256" key="2">
    <source>
        <dbReference type="ARBA" id="ARBA00008773"/>
    </source>
</evidence>
<protein>
    <submittedName>
        <fullName evidence="10">Glycoside hydrolase</fullName>
    </submittedName>
</protein>
<feature type="compositionally biased region" description="Acidic residues" evidence="8">
    <location>
        <begin position="120"/>
        <end position="133"/>
    </location>
</feature>
<evidence type="ECO:0000256" key="3">
    <source>
        <dbReference type="ARBA" id="ARBA00022512"/>
    </source>
</evidence>
<dbReference type="InterPro" id="IPR017853">
    <property type="entry name" value="GH"/>
</dbReference>
<feature type="compositionally biased region" description="Pro residues" evidence="8">
    <location>
        <begin position="61"/>
        <end position="75"/>
    </location>
</feature>
<evidence type="ECO:0000313" key="10">
    <source>
        <dbReference type="EMBL" id="TGZ80188.1"/>
    </source>
</evidence>
<feature type="compositionally biased region" description="Basic and acidic residues" evidence="8">
    <location>
        <begin position="154"/>
        <end position="165"/>
    </location>
</feature>
<dbReference type="PANTHER" id="PTHR16631:SF14">
    <property type="entry name" value="FAMILY 17 GLUCOSIDASE SCW10-RELATED"/>
    <property type="match status" value="1"/>
</dbReference>
<dbReference type="GO" id="GO:0009986">
    <property type="term" value="C:cell surface"/>
    <property type="evidence" value="ECO:0007669"/>
    <property type="project" value="TreeGrafter"/>
</dbReference>
<evidence type="ECO:0000256" key="9">
    <source>
        <dbReference type="SAM" id="SignalP"/>
    </source>
</evidence>
<dbReference type="Proteomes" id="UP000298138">
    <property type="component" value="Unassembled WGS sequence"/>
</dbReference>
<evidence type="ECO:0000313" key="11">
    <source>
        <dbReference type="Proteomes" id="UP000298138"/>
    </source>
</evidence>
<feature type="signal peptide" evidence="9">
    <location>
        <begin position="1"/>
        <end position="22"/>
    </location>
</feature>
<dbReference type="InParanoid" id="A0A4S2MUF8"/>
<dbReference type="PANTHER" id="PTHR16631">
    <property type="entry name" value="GLUCAN 1,3-BETA-GLUCOSIDASE"/>
    <property type="match status" value="1"/>
</dbReference>
<feature type="region of interest" description="Disordered" evidence="8">
    <location>
        <begin position="61"/>
        <end position="165"/>
    </location>
</feature>
<evidence type="ECO:0000256" key="8">
    <source>
        <dbReference type="SAM" id="MobiDB-lite"/>
    </source>
</evidence>
<name>A0A4S2MUF8_9PEZI</name>
<keyword evidence="11" id="KW-1185">Reference proteome</keyword>
<keyword evidence="6 10" id="KW-0378">Hydrolase</keyword>
<evidence type="ECO:0000256" key="1">
    <source>
        <dbReference type="ARBA" id="ARBA00004191"/>
    </source>
</evidence>
<dbReference type="InterPro" id="IPR000490">
    <property type="entry name" value="Glyco_hydro_17"/>
</dbReference>
<feature type="chain" id="PRO_5020923119" evidence="9">
    <location>
        <begin position="23"/>
        <end position="413"/>
    </location>
</feature>
<evidence type="ECO:0000256" key="4">
    <source>
        <dbReference type="ARBA" id="ARBA00022525"/>
    </source>
</evidence>
<gene>
    <name evidence="10" type="ORF">EX30DRAFT_349638</name>
</gene>
<accession>A0A4S2MUF8</accession>
<dbReference type="FunCoup" id="A0A4S2MUF8">
    <property type="interactions" value="92"/>
</dbReference>
<dbReference type="GO" id="GO:0042973">
    <property type="term" value="F:glucan endo-1,3-beta-D-glucosidase activity"/>
    <property type="evidence" value="ECO:0007669"/>
    <property type="project" value="TreeGrafter"/>
</dbReference>
<dbReference type="GO" id="GO:0009277">
    <property type="term" value="C:fungal-type cell wall"/>
    <property type="evidence" value="ECO:0007669"/>
    <property type="project" value="TreeGrafter"/>
</dbReference>
<dbReference type="OrthoDB" id="941679at2759"/>
<comment type="subcellular location">
    <subcellularLocation>
        <location evidence="1">Secreted</location>
        <location evidence="1">Cell wall</location>
    </subcellularLocation>
</comment>
<dbReference type="STRING" id="341454.A0A4S2MUF8"/>
<keyword evidence="5 9" id="KW-0732">Signal</keyword>
<comment type="similarity">
    <text evidence="2 7">Belongs to the glycosyl hydrolase 17 family.</text>
</comment>
<dbReference type="GO" id="GO:0005975">
    <property type="term" value="P:carbohydrate metabolic process"/>
    <property type="evidence" value="ECO:0007669"/>
    <property type="project" value="InterPro"/>
</dbReference>
<dbReference type="Gene3D" id="3.20.20.80">
    <property type="entry name" value="Glycosidases"/>
    <property type="match status" value="1"/>
</dbReference>
<dbReference type="EMBL" id="ML220126">
    <property type="protein sequence ID" value="TGZ80188.1"/>
    <property type="molecule type" value="Genomic_DNA"/>
</dbReference>
<keyword evidence="3" id="KW-0134">Cell wall</keyword>
<feature type="compositionally biased region" description="Pro residues" evidence="8">
    <location>
        <begin position="110"/>
        <end position="119"/>
    </location>
</feature>
<dbReference type="GO" id="GO:0005576">
    <property type="term" value="C:extracellular region"/>
    <property type="evidence" value="ECO:0007669"/>
    <property type="project" value="TreeGrafter"/>
</dbReference>
<dbReference type="SUPFAM" id="SSF51445">
    <property type="entry name" value="(Trans)glycosidases"/>
    <property type="match status" value="1"/>
</dbReference>
<dbReference type="AlphaFoldDB" id="A0A4S2MUF8"/>
<dbReference type="Pfam" id="PF00332">
    <property type="entry name" value="Glyco_hydro_17"/>
    <property type="match status" value="1"/>
</dbReference>
<dbReference type="GO" id="GO:0071555">
    <property type="term" value="P:cell wall organization"/>
    <property type="evidence" value="ECO:0007669"/>
    <property type="project" value="TreeGrafter"/>
</dbReference>
<reference evidence="10 11" key="1">
    <citation type="submission" date="2019-04" db="EMBL/GenBank/DDBJ databases">
        <title>Comparative genomics and transcriptomics to analyze fruiting body development in filamentous ascomycetes.</title>
        <authorList>
            <consortium name="DOE Joint Genome Institute"/>
            <person name="Lutkenhaus R."/>
            <person name="Traeger S."/>
            <person name="Breuer J."/>
            <person name="Kuo A."/>
            <person name="Lipzen A."/>
            <person name="Pangilinan J."/>
            <person name="Dilworth D."/>
            <person name="Sandor L."/>
            <person name="Poggeler S."/>
            <person name="Barry K."/>
            <person name="Grigoriev I.V."/>
            <person name="Nowrousian M."/>
        </authorList>
    </citation>
    <scope>NUCLEOTIDE SEQUENCE [LARGE SCALE GENOMIC DNA]</scope>
    <source>
        <strain evidence="10 11">CBS 389.68</strain>
    </source>
</reference>
<dbReference type="InterPro" id="IPR050732">
    <property type="entry name" value="Beta-glucan_modifiers"/>
</dbReference>
<proteinExistence type="inferred from homology"/>
<sequence>MFTRSFSTLAIALLAASQLAVARPARHAKRNEVVVEEVVTVWVDQYGQSVDPNNLPACVTPPPAAIISTPPPAPTEAPKEEVKLPVPEDDETIGTPTEGKEPGKQEPVSTPQPSPSPPPQEEDKEEEKEEETPIVETPPKTPSNGRSIVYSPYHAREDGKGRRCKSEAEIKTDIETLSAFDLLRLYSTDCKQVSRALQFGTHKLFIGLENTNNPENEYNDLLNAVKENGGSWDRIDTVSLGNEVTNFGKFNGDNQAYAAAINAMRERLRSDGFQGSVVGADTFIAIMSDPTGAVCKASDYIAANAHPFFDGGYAASEAGNFLRDMARAMTEKLTAAGCTGKEIRFAETGWPKKGDANGRAEPSLENQAVAVKSILEAYPNTILFTAFDDKWKEDTPETKGTEQHWGIAGVESL</sequence>
<keyword evidence="4" id="KW-0964">Secreted</keyword>
<evidence type="ECO:0000256" key="7">
    <source>
        <dbReference type="RuleBase" id="RU004335"/>
    </source>
</evidence>
<evidence type="ECO:0000256" key="6">
    <source>
        <dbReference type="ARBA" id="ARBA00022801"/>
    </source>
</evidence>